<proteinExistence type="predicted"/>
<evidence type="ECO:0000256" key="1">
    <source>
        <dbReference type="SAM" id="SignalP"/>
    </source>
</evidence>
<protein>
    <submittedName>
        <fullName evidence="2">Uncharacterized protein</fullName>
    </submittedName>
</protein>
<evidence type="ECO:0000313" key="2">
    <source>
        <dbReference type="EMBL" id="TCS95320.1"/>
    </source>
</evidence>
<sequence>MTARSLLRLCAGSLLLAGSSAGLSAQTLLAPDTTHRFTLPSGHVTNELAVDVPANARQLHITAEGPENGDIDLLLRYGGAFPDGTANLGGPEWLYEHAHYVSMSPGSSERLTVTRSQKQPLRAGRWYLSVINYSGGAAQIDVRASLSTQEPGPVNIEAVFDDEEGCADRGATTTPWFDSTSATPIQGNNGTTLGAQRRNAFLHAVSKLREDLTGVADLRIRACWANLGGESNRATLASASPTYVVRDDGAWWYDNNAPTNTVWSMPFLDSRYSWYTVAGAAQRAGTEFCRYASNHCGEADIFIQFNTDIDGATALGNRRFHYGFNAPEGNNLDFVSTAMHEIGHGLGFVSLYSNSDDNETPAGTRFRGYDDVFSDSVVAMRDNVPVPINTLGPAEIREALTSNLGLRWADAAAAASPLNPWRDRAFPANLPALYAPPEMSAGSTMSHISDLMPQSLMQPFNTGALRTLGLAAPMLSAVGWRTQANTDIPAVPLPYGGQWFDPARSGHGLDLHRLAGSEDIYVMVLYTFDAQGQPEWYTASGRIIDGIFLPGNAVNGHSLQRVRYTNIDTIPMERALDDSVPGQVRIDFGADAAKAAACRDGTSRNGPVALMTFSLGEERNMKWCLSQITPRGNRPATDFTGHRYGEGDVGWGLTTMGFNTAQGDGLFSILYFPDGAGNPRWAAAQVDDFETGVPQPVYQIQGYCRTCPKPDSNPATQIGTITLDLADPASANGGADIDVQFNGGAGGRFTRSGSVLRLLADAGDDD</sequence>
<reference evidence="2 3" key="1">
    <citation type="submission" date="2019-03" db="EMBL/GenBank/DDBJ databases">
        <title>Genomic Encyclopedia of Type Strains, Phase IV (KMG-IV): sequencing the most valuable type-strain genomes for metagenomic binning, comparative biology and taxonomic classification.</title>
        <authorList>
            <person name="Goeker M."/>
        </authorList>
    </citation>
    <scope>NUCLEOTIDE SEQUENCE [LARGE SCALE GENOMIC DNA]</scope>
    <source>
        <strain evidence="2 3">DSM 21944</strain>
    </source>
</reference>
<dbReference type="EMBL" id="SMAF01000018">
    <property type="protein sequence ID" value="TCS95320.1"/>
    <property type="molecule type" value="Genomic_DNA"/>
</dbReference>
<dbReference type="Proteomes" id="UP000294599">
    <property type="component" value="Unassembled WGS sequence"/>
</dbReference>
<dbReference type="RefSeq" id="WP_123522772.1">
    <property type="nucleotide sequence ID" value="NZ_JBHLWF010000011.1"/>
</dbReference>
<feature type="chain" id="PRO_5030099251" evidence="1">
    <location>
        <begin position="26"/>
        <end position="766"/>
    </location>
</feature>
<dbReference type="AlphaFoldDB" id="A0A4R3L8F7"/>
<organism evidence="2 3">
    <name type="scientific">Pseudofulvimonas gallinarii</name>
    <dbReference type="NCBI Taxonomy" id="634155"/>
    <lineage>
        <taxon>Bacteria</taxon>
        <taxon>Pseudomonadati</taxon>
        <taxon>Pseudomonadota</taxon>
        <taxon>Gammaproteobacteria</taxon>
        <taxon>Lysobacterales</taxon>
        <taxon>Rhodanobacteraceae</taxon>
        <taxon>Pseudofulvimonas</taxon>
    </lineage>
</organism>
<gene>
    <name evidence="2" type="ORF">EDC25_1189</name>
</gene>
<dbReference type="SUPFAM" id="SSF55486">
    <property type="entry name" value="Metalloproteases ('zincins'), catalytic domain"/>
    <property type="match status" value="1"/>
</dbReference>
<feature type="signal peptide" evidence="1">
    <location>
        <begin position="1"/>
        <end position="25"/>
    </location>
</feature>
<dbReference type="OrthoDB" id="614750at2"/>
<evidence type="ECO:0000313" key="3">
    <source>
        <dbReference type="Proteomes" id="UP000294599"/>
    </source>
</evidence>
<accession>A0A4R3L8F7</accession>
<name>A0A4R3L8F7_9GAMM</name>
<keyword evidence="3" id="KW-1185">Reference proteome</keyword>
<comment type="caution">
    <text evidence="2">The sequence shown here is derived from an EMBL/GenBank/DDBJ whole genome shotgun (WGS) entry which is preliminary data.</text>
</comment>
<keyword evidence="1" id="KW-0732">Signal</keyword>
<dbReference type="Gene3D" id="2.60.120.380">
    <property type="match status" value="1"/>
</dbReference>